<dbReference type="Gene3D" id="1.10.3290.10">
    <property type="entry name" value="Fido-like domain"/>
    <property type="match status" value="1"/>
</dbReference>
<dbReference type="SUPFAM" id="SSF140931">
    <property type="entry name" value="Fic-like"/>
    <property type="match status" value="1"/>
</dbReference>
<keyword evidence="3" id="KW-1185">Reference proteome</keyword>
<dbReference type="PROSITE" id="PS51459">
    <property type="entry name" value="FIDO"/>
    <property type="match status" value="1"/>
</dbReference>
<evidence type="ECO:0000313" key="3">
    <source>
        <dbReference type="Proteomes" id="UP000433493"/>
    </source>
</evidence>
<dbReference type="OrthoDB" id="9807853at2"/>
<sequence>MLEVIYTAGKVFDGLQSSREATEIYLSTGDTTAIDSRHDLALLQDLKELAEVVIEHAPKPVDANFVIKLNSTMTRSASLDPGVLRSSDDHIGVSTDFGRHEPQAVTLEHLNDLVRSATSGHDAVRNAATLFLTIAKAQPFKDGNKRSAIFAANAVLLSQGGGASISVNKTTR</sequence>
<gene>
    <name evidence="2" type="ORF">F8O05_06520</name>
</gene>
<dbReference type="AlphaFoldDB" id="A0A7J5BBQ3"/>
<reference evidence="2 3" key="1">
    <citation type="submission" date="2019-09" db="EMBL/GenBank/DDBJ databases">
        <title>Phylogeny of genus Pseudoclavibacter and closely related genus.</title>
        <authorList>
            <person name="Li Y."/>
        </authorList>
    </citation>
    <scope>NUCLEOTIDE SEQUENCE [LARGE SCALE GENOMIC DNA]</scope>
    <source>
        <strain evidence="2 3">KCTC 13959</strain>
    </source>
</reference>
<dbReference type="InterPro" id="IPR003812">
    <property type="entry name" value="Fido"/>
</dbReference>
<dbReference type="EMBL" id="WBKB01000003">
    <property type="protein sequence ID" value="KAB1643535.1"/>
    <property type="molecule type" value="Genomic_DNA"/>
</dbReference>
<comment type="caution">
    <text evidence="2">The sequence shown here is derived from an EMBL/GenBank/DDBJ whole genome shotgun (WGS) entry which is preliminary data.</text>
</comment>
<evidence type="ECO:0000313" key="2">
    <source>
        <dbReference type="EMBL" id="KAB1643535.1"/>
    </source>
</evidence>
<dbReference type="InterPro" id="IPR036597">
    <property type="entry name" value="Fido-like_dom_sf"/>
</dbReference>
<name>A0A7J5BBQ3_9MICO</name>
<proteinExistence type="predicted"/>
<organism evidence="2 3">
    <name type="scientific">Gulosibacter chungangensis</name>
    <dbReference type="NCBI Taxonomy" id="979746"/>
    <lineage>
        <taxon>Bacteria</taxon>
        <taxon>Bacillati</taxon>
        <taxon>Actinomycetota</taxon>
        <taxon>Actinomycetes</taxon>
        <taxon>Micrococcales</taxon>
        <taxon>Microbacteriaceae</taxon>
        <taxon>Gulosibacter</taxon>
    </lineage>
</organism>
<dbReference type="RefSeq" id="WP_158051950.1">
    <property type="nucleotide sequence ID" value="NZ_WBKB01000003.1"/>
</dbReference>
<dbReference type="Proteomes" id="UP000433493">
    <property type="component" value="Unassembled WGS sequence"/>
</dbReference>
<accession>A0A7J5BBQ3</accession>
<evidence type="ECO:0000259" key="1">
    <source>
        <dbReference type="PROSITE" id="PS51459"/>
    </source>
</evidence>
<protein>
    <submittedName>
        <fullName evidence="2">Fic family protein</fullName>
    </submittedName>
</protein>
<dbReference type="Pfam" id="PF02661">
    <property type="entry name" value="Fic"/>
    <property type="match status" value="1"/>
</dbReference>
<feature type="domain" description="Fido" evidence="1">
    <location>
        <begin position="61"/>
        <end position="172"/>
    </location>
</feature>